<keyword evidence="5" id="KW-1015">Disulfide bond</keyword>
<dbReference type="SUPFAM" id="SSF50494">
    <property type="entry name" value="Trypsin-like serine proteases"/>
    <property type="match status" value="1"/>
</dbReference>
<feature type="domain" description="Peptidase S1" evidence="8">
    <location>
        <begin position="80"/>
        <end position="313"/>
    </location>
</feature>
<evidence type="ECO:0000256" key="1">
    <source>
        <dbReference type="ARBA" id="ARBA00004239"/>
    </source>
</evidence>
<dbReference type="PROSITE" id="PS00135">
    <property type="entry name" value="TRYPSIN_SER"/>
    <property type="match status" value="1"/>
</dbReference>
<dbReference type="FunFam" id="2.40.10.10:FF:000068">
    <property type="entry name" value="transmembrane protease serine 2"/>
    <property type="match status" value="1"/>
</dbReference>
<evidence type="ECO:0000256" key="4">
    <source>
        <dbReference type="ARBA" id="ARBA00022825"/>
    </source>
</evidence>
<keyword evidence="10" id="KW-1185">Reference proteome</keyword>
<dbReference type="PRINTS" id="PR00722">
    <property type="entry name" value="CHYMOTRYPSIN"/>
</dbReference>
<dbReference type="Pfam" id="PF00089">
    <property type="entry name" value="Trypsin"/>
    <property type="match status" value="1"/>
</dbReference>
<name>A0A9P0GSL4_9CUCU</name>
<dbReference type="InterPro" id="IPR033116">
    <property type="entry name" value="TRYPSIN_SER"/>
</dbReference>
<dbReference type="FunFam" id="2.40.10.10:FF:000036">
    <property type="entry name" value="Trypsin beta"/>
    <property type="match status" value="1"/>
</dbReference>
<dbReference type="InterPro" id="IPR043504">
    <property type="entry name" value="Peptidase_S1_PA_chymotrypsin"/>
</dbReference>
<dbReference type="SMART" id="SM00020">
    <property type="entry name" value="Tryp_SPc"/>
    <property type="match status" value="1"/>
</dbReference>
<dbReference type="GO" id="GO:0006508">
    <property type="term" value="P:proteolysis"/>
    <property type="evidence" value="ECO:0007669"/>
    <property type="project" value="UniProtKB-KW"/>
</dbReference>
<evidence type="ECO:0000313" key="9">
    <source>
        <dbReference type="EMBL" id="CAH1131362.1"/>
    </source>
</evidence>
<evidence type="ECO:0000256" key="6">
    <source>
        <dbReference type="RuleBase" id="RU363034"/>
    </source>
</evidence>
<dbReference type="CDD" id="cd00190">
    <property type="entry name" value="Tryp_SPc"/>
    <property type="match status" value="1"/>
</dbReference>
<dbReference type="InterPro" id="IPR018114">
    <property type="entry name" value="TRYPSIN_HIS"/>
</dbReference>
<dbReference type="Proteomes" id="UP001152799">
    <property type="component" value="Chromosome 5"/>
</dbReference>
<dbReference type="GO" id="GO:0005615">
    <property type="term" value="C:extracellular space"/>
    <property type="evidence" value="ECO:0007669"/>
    <property type="project" value="TreeGrafter"/>
</dbReference>
<keyword evidence="3 6" id="KW-0378">Hydrolase</keyword>
<dbReference type="InterPro" id="IPR009003">
    <property type="entry name" value="Peptidase_S1_PA"/>
</dbReference>
<dbReference type="EMBL" id="OU892281">
    <property type="protein sequence ID" value="CAH1131362.1"/>
    <property type="molecule type" value="Genomic_DNA"/>
</dbReference>
<organism evidence="9 10">
    <name type="scientific">Ceutorhynchus assimilis</name>
    <name type="common">cabbage seed weevil</name>
    <dbReference type="NCBI Taxonomy" id="467358"/>
    <lineage>
        <taxon>Eukaryota</taxon>
        <taxon>Metazoa</taxon>
        <taxon>Ecdysozoa</taxon>
        <taxon>Arthropoda</taxon>
        <taxon>Hexapoda</taxon>
        <taxon>Insecta</taxon>
        <taxon>Pterygota</taxon>
        <taxon>Neoptera</taxon>
        <taxon>Endopterygota</taxon>
        <taxon>Coleoptera</taxon>
        <taxon>Polyphaga</taxon>
        <taxon>Cucujiformia</taxon>
        <taxon>Curculionidae</taxon>
        <taxon>Ceutorhynchinae</taxon>
        <taxon>Ceutorhynchus</taxon>
    </lineage>
</organism>
<accession>A0A9P0GSL4</accession>
<dbReference type="InterPro" id="IPR001254">
    <property type="entry name" value="Trypsin_dom"/>
</dbReference>
<dbReference type="AlphaFoldDB" id="A0A9P0GSL4"/>
<evidence type="ECO:0000256" key="5">
    <source>
        <dbReference type="ARBA" id="ARBA00023157"/>
    </source>
</evidence>
<dbReference type="PANTHER" id="PTHR24264:SF69">
    <property type="entry name" value="TRYPSIN-3"/>
    <property type="match status" value="1"/>
</dbReference>
<sequence length="347" mass="38604">MTNILYQISLKMSNHTLRLCSSVIIILILCKLNSAQDDISAPKPDNSPVSVTSNITIISGAKKKDLNVDNPKRKGLTQRIIRGYHCSTKKYGFMALLLEKSDTGWNRLCGCSLIHPKWILTAAHCIRYPEGTYAVVVSMDTKPKVITAKRNIVHPNFDQDTFLNDIALLELKKRVYEEDDISYVQLPTAPTTATNDDEDIICKKGLVIGWGTTEYSELAEVDDLQCALIPMISVESCATIFKTYHRMKLTRNQICTLSTRGVDACQGDSGGPLLCGSIQVGIVSWGIRCGEPTNPGVYTDIAKYLDFIENAMNGDARWRSGDASFNSCSTFYLNYICIFFVIPILFI</sequence>
<dbReference type="InterPro" id="IPR001314">
    <property type="entry name" value="Peptidase_S1A"/>
</dbReference>
<evidence type="ECO:0000313" key="10">
    <source>
        <dbReference type="Proteomes" id="UP001152799"/>
    </source>
</evidence>
<keyword evidence="7" id="KW-0732">Signal</keyword>
<dbReference type="PROSITE" id="PS50240">
    <property type="entry name" value="TRYPSIN_DOM"/>
    <property type="match status" value="1"/>
</dbReference>
<evidence type="ECO:0000256" key="7">
    <source>
        <dbReference type="SAM" id="SignalP"/>
    </source>
</evidence>
<comment type="subcellular location">
    <subcellularLocation>
        <location evidence="1">Secreted</location>
        <location evidence="1">Extracellular space</location>
    </subcellularLocation>
</comment>
<dbReference type="GO" id="GO:0004252">
    <property type="term" value="F:serine-type endopeptidase activity"/>
    <property type="evidence" value="ECO:0007669"/>
    <property type="project" value="InterPro"/>
</dbReference>
<evidence type="ECO:0000256" key="3">
    <source>
        <dbReference type="ARBA" id="ARBA00022801"/>
    </source>
</evidence>
<reference evidence="9" key="1">
    <citation type="submission" date="2022-01" db="EMBL/GenBank/DDBJ databases">
        <authorList>
            <person name="King R."/>
        </authorList>
    </citation>
    <scope>NUCLEOTIDE SEQUENCE</scope>
</reference>
<protein>
    <recommendedName>
        <fullName evidence="8">Peptidase S1 domain-containing protein</fullName>
    </recommendedName>
</protein>
<evidence type="ECO:0000259" key="8">
    <source>
        <dbReference type="PROSITE" id="PS50240"/>
    </source>
</evidence>
<dbReference type="PANTHER" id="PTHR24264">
    <property type="entry name" value="TRYPSIN-RELATED"/>
    <property type="match status" value="1"/>
</dbReference>
<proteinExistence type="predicted"/>
<dbReference type="InterPro" id="IPR050127">
    <property type="entry name" value="Serine_Proteases_S1"/>
</dbReference>
<keyword evidence="4 6" id="KW-0720">Serine protease</keyword>
<feature type="signal peptide" evidence="7">
    <location>
        <begin position="1"/>
        <end position="35"/>
    </location>
</feature>
<evidence type="ECO:0000256" key="2">
    <source>
        <dbReference type="ARBA" id="ARBA00022670"/>
    </source>
</evidence>
<dbReference type="Gene3D" id="2.40.10.10">
    <property type="entry name" value="Trypsin-like serine proteases"/>
    <property type="match status" value="1"/>
</dbReference>
<dbReference type="PROSITE" id="PS00134">
    <property type="entry name" value="TRYPSIN_HIS"/>
    <property type="match status" value="1"/>
</dbReference>
<keyword evidence="2 6" id="KW-0645">Protease</keyword>
<gene>
    <name evidence="9" type="ORF">CEUTPL_LOCUS9932</name>
</gene>
<feature type="chain" id="PRO_5040486894" description="Peptidase S1 domain-containing protein" evidence="7">
    <location>
        <begin position="36"/>
        <end position="347"/>
    </location>
</feature>
<dbReference type="OrthoDB" id="6755574at2759"/>